<dbReference type="Proteomes" id="UP000326458">
    <property type="component" value="Unassembled WGS sequence"/>
</dbReference>
<keyword evidence="3" id="KW-1185">Reference proteome</keyword>
<name>A0A5N3VWK8_MUNMU</name>
<sequence length="91" mass="10758">MECYSASVSFKDVTVEFTQEEWHQMDSAQRTLYRDVMLEIYSHLVSVVMQKKKKLCSRLPSPESWWNIFIIPPNSLYPFAVIIYSFPDSFP</sequence>
<evidence type="ECO:0000313" key="3">
    <source>
        <dbReference type="Proteomes" id="UP000326458"/>
    </source>
</evidence>
<dbReference type="InterPro" id="IPR036051">
    <property type="entry name" value="KRAB_dom_sf"/>
</dbReference>
<feature type="domain" description="KRAB" evidence="1">
    <location>
        <begin position="8"/>
        <end position="78"/>
    </location>
</feature>
<dbReference type="InterPro" id="IPR050169">
    <property type="entry name" value="Krueppel_C2H2_ZnF"/>
</dbReference>
<proteinExistence type="predicted"/>
<dbReference type="Pfam" id="PF01352">
    <property type="entry name" value="KRAB"/>
    <property type="match status" value="1"/>
</dbReference>
<dbReference type="GO" id="GO:0006355">
    <property type="term" value="P:regulation of DNA-templated transcription"/>
    <property type="evidence" value="ECO:0007669"/>
    <property type="project" value="InterPro"/>
</dbReference>
<gene>
    <name evidence="2" type="ORF">FD754_017672</name>
</gene>
<reference evidence="2 3" key="1">
    <citation type="submission" date="2019-06" db="EMBL/GenBank/DDBJ databases">
        <title>Discovery of a novel chromosome fission-fusion reversal in muntjac.</title>
        <authorList>
            <person name="Mudd A.B."/>
            <person name="Bredeson J.V."/>
            <person name="Baum R."/>
            <person name="Hockemeyer D."/>
            <person name="Rokhsar D.S."/>
        </authorList>
    </citation>
    <scope>NUCLEOTIDE SEQUENCE [LARGE SCALE GENOMIC DNA]</scope>
    <source>
        <strain evidence="2">UTSW_UCB_Mm</strain>
        <tissue evidence="2">Fibroblast cell line</tissue>
    </source>
</reference>
<evidence type="ECO:0000313" key="2">
    <source>
        <dbReference type="EMBL" id="KAB0352815.1"/>
    </source>
</evidence>
<dbReference type="AlphaFoldDB" id="A0A5N3VWK8"/>
<organism evidence="2 3">
    <name type="scientific">Muntiacus muntjak</name>
    <name type="common">Barking deer</name>
    <name type="synonym">Indian muntjac</name>
    <dbReference type="NCBI Taxonomy" id="9888"/>
    <lineage>
        <taxon>Eukaryota</taxon>
        <taxon>Metazoa</taxon>
        <taxon>Chordata</taxon>
        <taxon>Craniata</taxon>
        <taxon>Vertebrata</taxon>
        <taxon>Euteleostomi</taxon>
        <taxon>Mammalia</taxon>
        <taxon>Eutheria</taxon>
        <taxon>Laurasiatheria</taxon>
        <taxon>Artiodactyla</taxon>
        <taxon>Ruminantia</taxon>
        <taxon>Pecora</taxon>
        <taxon>Cervidae</taxon>
        <taxon>Muntiacinae</taxon>
        <taxon>Muntiacus</taxon>
    </lineage>
</organism>
<dbReference type="SMART" id="SM00349">
    <property type="entry name" value="KRAB"/>
    <property type="match status" value="1"/>
</dbReference>
<dbReference type="InterPro" id="IPR001909">
    <property type="entry name" value="KRAB"/>
</dbReference>
<dbReference type="Gene3D" id="6.10.140.140">
    <property type="match status" value="1"/>
</dbReference>
<evidence type="ECO:0000259" key="1">
    <source>
        <dbReference type="PROSITE" id="PS50805"/>
    </source>
</evidence>
<comment type="caution">
    <text evidence="2">The sequence shown here is derived from an EMBL/GenBank/DDBJ whole genome shotgun (WGS) entry which is preliminary data.</text>
</comment>
<dbReference type="PROSITE" id="PS50805">
    <property type="entry name" value="KRAB"/>
    <property type="match status" value="1"/>
</dbReference>
<dbReference type="PANTHER" id="PTHR23232">
    <property type="entry name" value="KRAB DOMAIN C2H2 ZINC FINGER"/>
    <property type="match status" value="1"/>
</dbReference>
<dbReference type="CDD" id="cd07765">
    <property type="entry name" value="KRAB_A-box"/>
    <property type="match status" value="1"/>
</dbReference>
<dbReference type="EMBL" id="VCEA01000002">
    <property type="protein sequence ID" value="KAB0352815.1"/>
    <property type="molecule type" value="Genomic_DNA"/>
</dbReference>
<protein>
    <recommendedName>
        <fullName evidence="1">KRAB domain-containing protein</fullName>
    </recommendedName>
</protein>
<accession>A0A5N3VWK8</accession>
<dbReference type="SUPFAM" id="SSF109640">
    <property type="entry name" value="KRAB domain (Kruppel-associated box)"/>
    <property type="match status" value="1"/>
</dbReference>
<dbReference type="PANTHER" id="PTHR23232:SF131">
    <property type="entry name" value="KRAB DOMAIN-CONTAINING PROTEIN"/>
    <property type="match status" value="1"/>
</dbReference>